<evidence type="ECO:0000259" key="12">
    <source>
        <dbReference type="Pfam" id="PF00561"/>
    </source>
</evidence>
<keyword evidence="6 10" id="KW-0031">Aminopeptidase</keyword>
<dbReference type="eggNOG" id="COG2267">
    <property type="taxonomic scope" value="Bacteria"/>
</dbReference>
<keyword evidence="14" id="KW-1185">Reference proteome</keyword>
<dbReference type="EC" id="3.4.11.5" evidence="4 10"/>
<feature type="active site" description="Nucleophile" evidence="11">
    <location>
        <position position="108"/>
    </location>
</feature>
<dbReference type="Pfam" id="PF00561">
    <property type="entry name" value="Abhydrolase_1"/>
    <property type="match status" value="1"/>
</dbReference>
<evidence type="ECO:0000256" key="8">
    <source>
        <dbReference type="ARBA" id="ARBA00022801"/>
    </source>
</evidence>
<evidence type="ECO:0000256" key="1">
    <source>
        <dbReference type="ARBA" id="ARBA00001585"/>
    </source>
</evidence>
<comment type="subcellular location">
    <subcellularLocation>
        <location evidence="2">Cell envelope</location>
    </subcellularLocation>
</comment>
<dbReference type="PATRIC" id="fig|1423754.3.peg.269"/>
<evidence type="ECO:0000256" key="2">
    <source>
        <dbReference type="ARBA" id="ARBA00004196"/>
    </source>
</evidence>
<dbReference type="InterPro" id="IPR005945">
    <property type="entry name" value="Pro_imino_pep"/>
</dbReference>
<dbReference type="GO" id="GO:0006508">
    <property type="term" value="P:proteolysis"/>
    <property type="evidence" value="ECO:0007669"/>
    <property type="project" value="UniProtKB-KW"/>
</dbReference>
<evidence type="ECO:0000256" key="6">
    <source>
        <dbReference type="ARBA" id="ARBA00022438"/>
    </source>
</evidence>
<protein>
    <recommendedName>
        <fullName evidence="5 10">Proline iminopeptidase</fullName>
        <shortName evidence="10">PIP</shortName>
        <ecNumber evidence="4 10">3.4.11.5</ecNumber>
    </recommendedName>
    <alternativeName>
        <fullName evidence="9 10">Prolyl aminopeptidase</fullName>
    </alternativeName>
</protein>
<name>A0A0R1YEJ0_9LACO</name>
<keyword evidence="8 10" id="KW-0378">Hydrolase</keyword>
<evidence type="ECO:0000256" key="3">
    <source>
        <dbReference type="ARBA" id="ARBA00010088"/>
    </source>
</evidence>
<feature type="domain" description="AB hydrolase-1" evidence="12">
    <location>
        <begin position="31"/>
        <end position="280"/>
    </location>
</feature>
<evidence type="ECO:0000256" key="7">
    <source>
        <dbReference type="ARBA" id="ARBA00022670"/>
    </source>
</evidence>
<dbReference type="AlphaFoldDB" id="A0A0R1YEJ0"/>
<evidence type="ECO:0000256" key="4">
    <source>
        <dbReference type="ARBA" id="ARBA00012568"/>
    </source>
</evidence>
<accession>A0A0R1YEJ0</accession>
<evidence type="ECO:0000256" key="10">
    <source>
        <dbReference type="PIRNR" id="PIRNR005539"/>
    </source>
</evidence>
<evidence type="ECO:0000256" key="5">
    <source>
        <dbReference type="ARBA" id="ARBA00021843"/>
    </source>
</evidence>
<dbReference type="InterPro" id="IPR050266">
    <property type="entry name" value="AB_hydrolase_sf"/>
</dbReference>
<feature type="active site" evidence="11">
    <location>
        <position position="247"/>
    </location>
</feature>
<keyword evidence="7 10" id="KW-0645">Protease</keyword>
<dbReference type="NCBIfam" id="TIGR01250">
    <property type="entry name" value="pro_imino_pep_2"/>
    <property type="match status" value="1"/>
</dbReference>
<proteinExistence type="inferred from homology"/>
<dbReference type="InterPro" id="IPR002410">
    <property type="entry name" value="Peptidase_S33"/>
</dbReference>
<comment type="catalytic activity">
    <reaction evidence="1 10">
        <text>Release of N-terminal proline from a peptide.</text>
        <dbReference type="EC" id="3.4.11.5"/>
    </reaction>
</comment>
<comment type="function">
    <text evidence="10">Releases the N-terminal proline from various substrates.</text>
</comment>
<evidence type="ECO:0000256" key="9">
    <source>
        <dbReference type="ARBA" id="ARBA00029605"/>
    </source>
</evidence>
<dbReference type="SUPFAM" id="SSF53474">
    <property type="entry name" value="alpha/beta-Hydrolases"/>
    <property type="match status" value="1"/>
</dbReference>
<dbReference type="PRINTS" id="PR00793">
    <property type="entry name" value="PROAMNOPTASE"/>
</dbReference>
<dbReference type="GO" id="GO:0030313">
    <property type="term" value="C:cell envelope"/>
    <property type="evidence" value="ECO:0007669"/>
    <property type="project" value="UniProtKB-SubCell"/>
</dbReference>
<evidence type="ECO:0000313" key="13">
    <source>
        <dbReference type="EMBL" id="KRM40655.1"/>
    </source>
</evidence>
<dbReference type="PIRSF" id="PIRSF005539">
    <property type="entry name" value="Pept_S33_TRI_F1"/>
    <property type="match status" value="1"/>
</dbReference>
<organism evidence="13 14">
    <name type="scientific">Lactobacillus hamsteri DSM 5661 = JCM 6256</name>
    <dbReference type="NCBI Taxonomy" id="1423754"/>
    <lineage>
        <taxon>Bacteria</taxon>
        <taxon>Bacillati</taxon>
        <taxon>Bacillota</taxon>
        <taxon>Bacilli</taxon>
        <taxon>Lactobacillales</taxon>
        <taxon>Lactobacillaceae</taxon>
        <taxon>Lactobacillus</taxon>
    </lineage>
</organism>
<dbReference type="STRING" id="1423754.FC39_GL000258"/>
<gene>
    <name evidence="13" type="ORF">FC39_GL000258</name>
</gene>
<dbReference type="Proteomes" id="UP000051223">
    <property type="component" value="Unassembled WGS sequence"/>
</dbReference>
<reference evidence="13 14" key="1">
    <citation type="journal article" date="2015" name="Genome Announc.">
        <title>Expanding the biotechnology potential of lactobacilli through comparative genomics of 213 strains and associated genera.</title>
        <authorList>
            <person name="Sun Z."/>
            <person name="Harris H.M."/>
            <person name="McCann A."/>
            <person name="Guo C."/>
            <person name="Argimon S."/>
            <person name="Zhang W."/>
            <person name="Yang X."/>
            <person name="Jeffery I.B."/>
            <person name="Cooney J.C."/>
            <person name="Kagawa T.F."/>
            <person name="Liu W."/>
            <person name="Song Y."/>
            <person name="Salvetti E."/>
            <person name="Wrobel A."/>
            <person name="Rasinkangas P."/>
            <person name="Parkhill J."/>
            <person name="Rea M.C."/>
            <person name="O'Sullivan O."/>
            <person name="Ritari J."/>
            <person name="Douillard F.P."/>
            <person name="Paul Ross R."/>
            <person name="Yang R."/>
            <person name="Briner A.E."/>
            <person name="Felis G.E."/>
            <person name="de Vos W.M."/>
            <person name="Barrangou R."/>
            <person name="Klaenhammer T.R."/>
            <person name="Caufield P.W."/>
            <person name="Cui Y."/>
            <person name="Zhang H."/>
            <person name="O'Toole P.W."/>
        </authorList>
    </citation>
    <scope>NUCLEOTIDE SEQUENCE [LARGE SCALE GENOMIC DNA]</scope>
    <source>
        <strain evidence="13 14">DSM 5661</strain>
    </source>
</reference>
<dbReference type="GO" id="GO:0004177">
    <property type="term" value="F:aminopeptidase activity"/>
    <property type="evidence" value="ECO:0007669"/>
    <property type="project" value="UniProtKB-KW"/>
</dbReference>
<evidence type="ECO:0000256" key="11">
    <source>
        <dbReference type="PIRSR" id="PIRSR005539-1"/>
    </source>
</evidence>
<comment type="caution">
    <text evidence="13">The sequence shown here is derived from an EMBL/GenBank/DDBJ whole genome shotgun (WGS) entry which is preliminary data.</text>
</comment>
<dbReference type="InterPro" id="IPR029058">
    <property type="entry name" value="AB_hydrolase_fold"/>
</dbReference>
<dbReference type="PANTHER" id="PTHR43798">
    <property type="entry name" value="MONOACYLGLYCEROL LIPASE"/>
    <property type="match status" value="1"/>
</dbReference>
<dbReference type="GO" id="GO:0016020">
    <property type="term" value="C:membrane"/>
    <property type="evidence" value="ECO:0007669"/>
    <property type="project" value="TreeGrafter"/>
</dbReference>
<comment type="similarity">
    <text evidence="3 10">Belongs to the peptidase S33 family.</text>
</comment>
<dbReference type="InterPro" id="IPR000073">
    <property type="entry name" value="AB_hydrolase_1"/>
</dbReference>
<dbReference type="Gene3D" id="3.40.50.1820">
    <property type="entry name" value="alpha/beta hydrolase"/>
    <property type="match status" value="1"/>
</dbReference>
<sequence length="296" mass="34522">MKKMEIIKRKISFMGYETYYRSVGQRNEKAPLVLLHGGPGSSHNYFEVLDKLAEKDDRQIIMYDQLGCGNSSIPDDHPEFYTKETWVKELENLRERLHLHEIHLLGQSWGGMLAIIYMCDYHPAGIKSLILSSTLSSAKLWSKELHRMIKYLPVEEQAVIHRAEITHNFSDLDYQKANDHFMSQHIIKMTEDLPECVRREKIGGTVAYETAWGPNEYTPEGNLHDYEYTEQLSKIKVPTLITSGTDDLCSPYVAKTMYDRIPNSEWELFEHCGHMPFVQKTDEYIDLLKKWLDKND</sequence>
<dbReference type="PANTHER" id="PTHR43798:SF31">
    <property type="entry name" value="AB HYDROLASE SUPERFAMILY PROTEIN YCLE"/>
    <property type="match status" value="1"/>
</dbReference>
<dbReference type="EMBL" id="AZGI01000013">
    <property type="protein sequence ID" value="KRM40655.1"/>
    <property type="molecule type" value="Genomic_DNA"/>
</dbReference>
<evidence type="ECO:0000313" key="14">
    <source>
        <dbReference type="Proteomes" id="UP000051223"/>
    </source>
</evidence>
<dbReference type="NCBIfam" id="NF045945">
    <property type="entry name" value="ProImpepLactob"/>
    <property type="match status" value="1"/>
</dbReference>
<feature type="active site" description="Proton donor" evidence="11">
    <location>
        <position position="274"/>
    </location>
</feature>